<name>A0AAW2ESK5_9HYME</name>
<feature type="region of interest" description="Disordered" evidence="1">
    <location>
        <begin position="117"/>
        <end position="144"/>
    </location>
</feature>
<organism evidence="2 3">
    <name type="scientific">Cardiocondyla obscurior</name>
    <dbReference type="NCBI Taxonomy" id="286306"/>
    <lineage>
        <taxon>Eukaryota</taxon>
        <taxon>Metazoa</taxon>
        <taxon>Ecdysozoa</taxon>
        <taxon>Arthropoda</taxon>
        <taxon>Hexapoda</taxon>
        <taxon>Insecta</taxon>
        <taxon>Pterygota</taxon>
        <taxon>Neoptera</taxon>
        <taxon>Endopterygota</taxon>
        <taxon>Hymenoptera</taxon>
        <taxon>Apocrita</taxon>
        <taxon>Aculeata</taxon>
        <taxon>Formicoidea</taxon>
        <taxon>Formicidae</taxon>
        <taxon>Myrmicinae</taxon>
        <taxon>Cardiocondyla</taxon>
    </lineage>
</organism>
<dbReference type="EMBL" id="JADYXP020000019">
    <property type="protein sequence ID" value="KAL0105000.1"/>
    <property type="molecule type" value="Genomic_DNA"/>
</dbReference>
<gene>
    <name evidence="2" type="ORF">PUN28_016555</name>
</gene>
<feature type="compositionally biased region" description="Polar residues" evidence="1">
    <location>
        <begin position="123"/>
        <end position="138"/>
    </location>
</feature>
<evidence type="ECO:0000256" key="1">
    <source>
        <dbReference type="SAM" id="MobiDB-lite"/>
    </source>
</evidence>
<accession>A0AAW2ESK5</accession>
<dbReference type="Proteomes" id="UP001430953">
    <property type="component" value="Unassembled WGS sequence"/>
</dbReference>
<reference evidence="2 3" key="1">
    <citation type="submission" date="2023-03" db="EMBL/GenBank/DDBJ databases">
        <title>High recombination rates correlate with genetic variation in Cardiocondyla obscurior ants.</title>
        <authorList>
            <person name="Errbii M."/>
        </authorList>
    </citation>
    <scope>NUCLEOTIDE SEQUENCE [LARGE SCALE GENOMIC DNA]</scope>
    <source>
        <strain evidence="2">Alpha-2009</strain>
        <tissue evidence="2">Whole body</tissue>
    </source>
</reference>
<proteinExistence type="predicted"/>
<comment type="caution">
    <text evidence="2">The sequence shown here is derived from an EMBL/GenBank/DDBJ whole genome shotgun (WGS) entry which is preliminary data.</text>
</comment>
<evidence type="ECO:0000313" key="3">
    <source>
        <dbReference type="Proteomes" id="UP001430953"/>
    </source>
</evidence>
<keyword evidence="3" id="KW-1185">Reference proteome</keyword>
<evidence type="ECO:0000313" key="2">
    <source>
        <dbReference type="EMBL" id="KAL0105000.1"/>
    </source>
</evidence>
<protein>
    <submittedName>
        <fullName evidence="2">Uncharacterized protein</fullName>
    </submittedName>
</protein>
<sequence>MHGREPITGRKSSAKLLVRKADARYRQTHSQKPTCALYGAVRSKPLPSRHRSFPLFLSLSLSRERESRLSLFRARAFCFRENFRSCKSHRRSFIKYCRTTENSSFYHPIVLILNSRESGRPGSGTSFEIQNKTTSDLKSLSHAR</sequence>
<dbReference type="AlphaFoldDB" id="A0AAW2ESK5"/>